<sequence length="90" mass="10070">MKNLLVLSGVLMAISLLSGCGEETKSADWWQEHPEEATAKYQECKKSGEESLNCQNVKKIAGIIGRTYEPMLEILKAESAEYDKQHGLNR</sequence>
<dbReference type="AlphaFoldDB" id="Q9RPN3"/>
<name>Q9RPN3_YERPE</name>
<proteinExistence type="predicted"/>
<geneLocation type="plasmid" evidence="1">
    <name>pYC</name>
</geneLocation>
<reference evidence="1" key="1">
    <citation type="journal article" date="2000" name="Plasmid">
        <title>Complete DNA sequence and analysis of an emerging cryptic plasmid isolated from Yersinia pestis.</title>
        <authorList>
            <person name="Dong X.Q."/>
            <person name="Lindler L.E."/>
            <person name="Chu M.C."/>
        </authorList>
    </citation>
    <scope>NUCLEOTIDE SEQUENCE</scope>
    <source>
        <strain evidence="1">CH971662</strain>
        <plasmid evidence="1">pYC</plasmid>
    </source>
</reference>
<organism evidence="1">
    <name type="scientific">Yersinia pestis</name>
    <dbReference type="NCBI Taxonomy" id="632"/>
    <lineage>
        <taxon>Bacteria</taxon>
        <taxon>Pseudomonadati</taxon>
        <taxon>Pseudomonadota</taxon>
        <taxon>Gammaproteobacteria</taxon>
        <taxon>Enterobacterales</taxon>
        <taxon>Yersiniaceae</taxon>
        <taxon>Yersinia</taxon>
    </lineage>
</organism>
<gene>
    <name evidence="1" type="primary">orf4</name>
</gene>
<dbReference type="RefSeq" id="WP_010891415.1">
    <property type="nucleotide sequence ID" value="NC_002144.1"/>
</dbReference>
<dbReference type="InterPro" id="IPR047937">
    <property type="entry name" value="Eex_IncN-like"/>
</dbReference>
<dbReference type="EMBL" id="AF152923">
    <property type="protein sequence ID" value="AAF05100.1"/>
    <property type="molecule type" value="Genomic_DNA"/>
</dbReference>
<evidence type="ECO:0000313" key="1">
    <source>
        <dbReference type="EMBL" id="AAF05100.1"/>
    </source>
</evidence>
<dbReference type="PROSITE" id="PS51257">
    <property type="entry name" value="PROKAR_LIPOPROTEIN"/>
    <property type="match status" value="1"/>
</dbReference>
<accession>Q9RPN3</accession>
<dbReference type="NCBIfam" id="NF033894">
    <property type="entry name" value="Eex_IncN"/>
    <property type="match status" value="1"/>
</dbReference>
<keyword evidence="1" id="KW-0614">Plasmid</keyword>
<protein>
    <submittedName>
        <fullName evidence="1">ORF4</fullName>
    </submittedName>
</protein>